<dbReference type="OrthoDB" id="9813957at2"/>
<keyword evidence="3" id="KW-1185">Reference proteome</keyword>
<proteinExistence type="predicted"/>
<dbReference type="EMBL" id="FRAR01000028">
    <property type="protein sequence ID" value="SHK89268.1"/>
    <property type="molecule type" value="Genomic_DNA"/>
</dbReference>
<name>A0A1M6W6J4_9FIRM</name>
<evidence type="ECO:0000259" key="1">
    <source>
        <dbReference type="Pfam" id="PF13333"/>
    </source>
</evidence>
<gene>
    <name evidence="2" type="ORF">SAMN02745123_03503</name>
</gene>
<protein>
    <submittedName>
        <fullName evidence="2">Integrase core domain-containing protein</fullName>
    </submittedName>
</protein>
<evidence type="ECO:0000313" key="2">
    <source>
        <dbReference type="EMBL" id="SHK89268.1"/>
    </source>
</evidence>
<dbReference type="AlphaFoldDB" id="A0A1M6W6J4"/>
<accession>A0A1M6W6J4</accession>
<organism evidence="2 3">
    <name type="scientific">Desulforamulus aeronauticus DSM 10349</name>
    <dbReference type="NCBI Taxonomy" id="1121421"/>
    <lineage>
        <taxon>Bacteria</taxon>
        <taxon>Bacillati</taxon>
        <taxon>Bacillota</taxon>
        <taxon>Clostridia</taxon>
        <taxon>Eubacteriales</taxon>
        <taxon>Peptococcaceae</taxon>
        <taxon>Desulforamulus</taxon>
    </lineage>
</organism>
<feature type="domain" description="Integrase catalytic" evidence="1">
    <location>
        <begin position="28"/>
        <end position="72"/>
    </location>
</feature>
<dbReference type="PANTHER" id="PTHR46889:SF4">
    <property type="entry name" value="TRANSPOSASE INSO FOR INSERTION SEQUENCE ELEMENT IS911B-RELATED"/>
    <property type="match status" value="1"/>
</dbReference>
<dbReference type="InterPro" id="IPR001584">
    <property type="entry name" value="Integrase_cat-core"/>
</dbReference>
<dbReference type="PANTHER" id="PTHR46889">
    <property type="entry name" value="TRANSPOSASE INSF FOR INSERTION SEQUENCE IS3B-RELATED"/>
    <property type="match status" value="1"/>
</dbReference>
<dbReference type="STRING" id="1121421.SAMN02745123_03503"/>
<dbReference type="Pfam" id="PF13333">
    <property type="entry name" value="rve_2"/>
    <property type="match status" value="1"/>
</dbReference>
<dbReference type="Proteomes" id="UP000183997">
    <property type="component" value="Unassembled WGS sequence"/>
</dbReference>
<dbReference type="InterPro" id="IPR012337">
    <property type="entry name" value="RNaseH-like_sf"/>
</dbReference>
<reference evidence="3" key="1">
    <citation type="submission" date="2016-11" db="EMBL/GenBank/DDBJ databases">
        <authorList>
            <person name="Varghese N."/>
            <person name="Submissions S."/>
        </authorList>
    </citation>
    <scope>NUCLEOTIDE SEQUENCE [LARGE SCALE GENOMIC DNA]</scope>
    <source>
        <strain evidence="3">DSM 10349</strain>
    </source>
</reference>
<dbReference type="SUPFAM" id="SSF53098">
    <property type="entry name" value="Ribonuclease H-like"/>
    <property type="match status" value="1"/>
</dbReference>
<dbReference type="InterPro" id="IPR050900">
    <property type="entry name" value="Transposase_IS3/IS150/IS904"/>
</dbReference>
<sequence>MPRKVKTSRGMIQSMSRLSRCIDNGPMESFSIMMKSEMYYLNKFNTYEELQVAVKEYIHYYNTHRYQKRLTCNNAFGIQTIPYQFSSVHSYTFYEKNL</sequence>
<dbReference type="GO" id="GO:0015074">
    <property type="term" value="P:DNA integration"/>
    <property type="evidence" value="ECO:0007669"/>
    <property type="project" value="InterPro"/>
</dbReference>
<evidence type="ECO:0000313" key="3">
    <source>
        <dbReference type="Proteomes" id="UP000183997"/>
    </source>
</evidence>